<protein>
    <submittedName>
        <fullName evidence="1">Uncharacterized protein</fullName>
    </submittedName>
</protein>
<sequence length="164" mass="18433">MCSPQRKTRCIEESTVKFIKYLLCGEKFSVCLAGIAADCVAIFCCPLVVIQILVVIFVKLPSKLAVKTLDAIKCTKLNHNSISNMLKEEHESTSTFSSSDTSRKGSCSESDNFEPLLELKDEEFWKEYFDCHRLGFGEFKTIQASCDCRESSYAADSDTQKILK</sequence>
<gene>
    <name evidence="1" type="ORF">O6H91_09G076300</name>
</gene>
<evidence type="ECO:0000313" key="1">
    <source>
        <dbReference type="EMBL" id="KAJ7544377.1"/>
    </source>
</evidence>
<dbReference type="Proteomes" id="UP001162992">
    <property type="component" value="Chromosome 9"/>
</dbReference>
<dbReference type="EMBL" id="CM055100">
    <property type="protein sequence ID" value="KAJ7544377.1"/>
    <property type="molecule type" value="Genomic_DNA"/>
</dbReference>
<organism evidence="1 2">
    <name type="scientific">Diphasiastrum complanatum</name>
    <name type="common">Issler's clubmoss</name>
    <name type="synonym">Lycopodium complanatum</name>
    <dbReference type="NCBI Taxonomy" id="34168"/>
    <lineage>
        <taxon>Eukaryota</taxon>
        <taxon>Viridiplantae</taxon>
        <taxon>Streptophyta</taxon>
        <taxon>Embryophyta</taxon>
        <taxon>Tracheophyta</taxon>
        <taxon>Lycopodiopsida</taxon>
        <taxon>Lycopodiales</taxon>
        <taxon>Lycopodiaceae</taxon>
        <taxon>Lycopodioideae</taxon>
        <taxon>Diphasiastrum</taxon>
    </lineage>
</organism>
<evidence type="ECO:0000313" key="2">
    <source>
        <dbReference type="Proteomes" id="UP001162992"/>
    </source>
</evidence>
<accession>A0ACC2CR22</accession>
<name>A0ACC2CR22_DIPCM</name>
<reference evidence="2" key="1">
    <citation type="journal article" date="2024" name="Proc. Natl. Acad. Sci. U.S.A.">
        <title>Extraordinary preservation of gene collinearity over three hundred million years revealed in homosporous lycophytes.</title>
        <authorList>
            <person name="Li C."/>
            <person name="Wickell D."/>
            <person name="Kuo L.Y."/>
            <person name="Chen X."/>
            <person name="Nie B."/>
            <person name="Liao X."/>
            <person name="Peng D."/>
            <person name="Ji J."/>
            <person name="Jenkins J."/>
            <person name="Williams M."/>
            <person name="Shu S."/>
            <person name="Plott C."/>
            <person name="Barry K."/>
            <person name="Rajasekar S."/>
            <person name="Grimwood J."/>
            <person name="Han X."/>
            <person name="Sun S."/>
            <person name="Hou Z."/>
            <person name="He W."/>
            <person name="Dai G."/>
            <person name="Sun C."/>
            <person name="Schmutz J."/>
            <person name="Leebens-Mack J.H."/>
            <person name="Li F.W."/>
            <person name="Wang L."/>
        </authorList>
    </citation>
    <scope>NUCLEOTIDE SEQUENCE [LARGE SCALE GENOMIC DNA]</scope>
    <source>
        <strain evidence="2">cv. PW_Plant_1</strain>
    </source>
</reference>
<comment type="caution">
    <text evidence="1">The sequence shown here is derived from an EMBL/GenBank/DDBJ whole genome shotgun (WGS) entry which is preliminary data.</text>
</comment>
<keyword evidence="2" id="KW-1185">Reference proteome</keyword>
<proteinExistence type="predicted"/>